<keyword evidence="4 8" id="KW-0566">Pantothenate biosynthesis</keyword>
<dbReference type="CDD" id="cd00560">
    <property type="entry name" value="PanC"/>
    <property type="match status" value="1"/>
</dbReference>
<dbReference type="PANTHER" id="PTHR21299:SF1">
    <property type="entry name" value="PANTOATE--BETA-ALANINE LIGASE"/>
    <property type="match status" value="1"/>
</dbReference>
<organism evidence="9 10">
    <name type="scientific">Barnesiella viscericola</name>
    <dbReference type="NCBI Taxonomy" id="397865"/>
    <lineage>
        <taxon>Bacteria</taxon>
        <taxon>Pseudomonadati</taxon>
        <taxon>Bacteroidota</taxon>
        <taxon>Bacteroidia</taxon>
        <taxon>Bacteroidales</taxon>
        <taxon>Barnesiellaceae</taxon>
        <taxon>Barnesiella</taxon>
    </lineage>
</organism>
<feature type="binding site" evidence="8">
    <location>
        <position position="61"/>
    </location>
    <ligand>
        <name>(R)-pantoate</name>
        <dbReference type="ChEBI" id="CHEBI:15980"/>
    </ligand>
</feature>
<dbReference type="GO" id="GO:0005524">
    <property type="term" value="F:ATP binding"/>
    <property type="evidence" value="ECO:0007669"/>
    <property type="project" value="UniProtKB-KW"/>
</dbReference>
<feature type="binding site" evidence="8">
    <location>
        <position position="153"/>
    </location>
    <ligand>
        <name>(R)-pantoate</name>
        <dbReference type="ChEBI" id="CHEBI:15980"/>
    </ligand>
</feature>
<dbReference type="GO" id="GO:0015940">
    <property type="term" value="P:pantothenate biosynthetic process"/>
    <property type="evidence" value="ECO:0007669"/>
    <property type="project" value="UniProtKB-UniRule"/>
</dbReference>
<dbReference type="SUPFAM" id="SSF52374">
    <property type="entry name" value="Nucleotidylyl transferase"/>
    <property type="match status" value="1"/>
</dbReference>
<dbReference type="PANTHER" id="PTHR21299">
    <property type="entry name" value="CYTIDYLATE KINASE/PANTOATE-BETA-ALANINE LIGASE"/>
    <property type="match status" value="1"/>
</dbReference>
<feature type="active site" description="Proton donor" evidence="8">
    <location>
        <position position="37"/>
    </location>
</feature>
<reference evidence="9" key="2">
    <citation type="submission" date="2021-09" db="EMBL/GenBank/DDBJ databases">
        <authorList>
            <person name="Gilroy R."/>
        </authorList>
    </citation>
    <scope>NUCLEOTIDE SEQUENCE</scope>
    <source>
        <strain evidence="9">CHK121-7720</strain>
    </source>
</reference>
<name>A0A921MPP2_9BACT</name>
<keyword evidence="6 8" id="KW-0067">ATP-binding</keyword>
<keyword evidence="8" id="KW-0963">Cytoplasm</keyword>
<comment type="function">
    <text evidence="8">Catalyzes the condensation of pantoate with beta-alanine in an ATP-dependent reaction via a pantoyl-adenylate intermediate.</text>
</comment>
<evidence type="ECO:0000256" key="1">
    <source>
        <dbReference type="ARBA" id="ARBA00004990"/>
    </source>
</evidence>
<evidence type="ECO:0000256" key="8">
    <source>
        <dbReference type="HAMAP-Rule" id="MF_00158"/>
    </source>
</evidence>
<evidence type="ECO:0000256" key="6">
    <source>
        <dbReference type="ARBA" id="ARBA00022840"/>
    </source>
</evidence>
<comment type="miscellaneous">
    <text evidence="8">The reaction proceeds by a bi uni uni bi ping pong mechanism.</text>
</comment>
<keyword evidence="3 8" id="KW-0436">Ligase</keyword>
<dbReference type="EMBL" id="DYUD01000011">
    <property type="protein sequence ID" value="HJG88503.1"/>
    <property type="molecule type" value="Genomic_DNA"/>
</dbReference>
<evidence type="ECO:0000256" key="7">
    <source>
        <dbReference type="ARBA" id="ARBA00048258"/>
    </source>
</evidence>
<dbReference type="FunFam" id="3.40.50.620:FF:000013">
    <property type="entry name" value="Pantothenate synthetase"/>
    <property type="match status" value="1"/>
</dbReference>
<evidence type="ECO:0000256" key="5">
    <source>
        <dbReference type="ARBA" id="ARBA00022741"/>
    </source>
</evidence>
<evidence type="ECO:0000313" key="10">
    <source>
        <dbReference type="Proteomes" id="UP000757103"/>
    </source>
</evidence>
<comment type="caution">
    <text evidence="9">The sequence shown here is derived from an EMBL/GenBank/DDBJ whole genome shotgun (WGS) entry which is preliminary data.</text>
</comment>
<dbReference type="InterPro" id="IPR042176">
    <property type="entry name" value="Pantoate_ligase_C"/>
</dbReference>
<dbReference type="InterPro" id="IPR003721">
    <property type="entry name" value="Pantoate_ligase"/>
</dbReference>
<dbReference type="Gene3D" id="3.40.50.620">
    <property type="entry name" value="HUPs"/>
    <property type="match status" value="1"/>
</dbReference>
<dbReference type="GO" id="GO:0005829">
    <property type="term" value="C:cytosol"/>
    <property type="evidence" value="ECO:0007669"/>
    <property type="project" value="TreeGrafter"/>
</dbReference>
<keyword evidence="5 8" id="KW-0547">Nucleotide-binding</keyword>
<dbReference type="HAMAP" id="MF_00158">
    <property type="entry name" value="PanC"/>
    <property type="match status" value="1"/>
</dbReference>
<feature type="binding site" evidence="8">
    <location>
        <begin position="30"/>
        <end position="37"/>
    </location>
    <ligand>
        <name>ATP</name>
        <dbReference type="ChEBI" id="CHEBI:30616"/>
    </ligand>
</feature>
<comment type="subcellular location">
    <subcellularLocation>
        <location evidence="8">Cytoplasm</location>
    </subcellularLocation>
</comment>
<feature type="binding site" evidence="8">
    <location>
        <begin position="147"/>
        <end position="150"/>
    </location>
    <ligand>
        <name>ATP</name>
        <dbReference type="ChEBI" id="CHEBI:30616"/>
    </ligand>
</feature>
<evidence type="ECO:0000256" key="3">
    <source>
        <dbReference type="ARBA" id="ARBA00022598"/>
    </source>
</evidence>
<comment type="pathway">
    <text evidence="1 8">Cofactor biosynthesis; (R)-pantothenate biosynthesis; (R)-pantothenate from (R)-pantoate and beta-alanine: step 1/1.</text>
</comment>
<dbReference type="AlphaFoldDB" id="A0A921MPP2"/>
<dbReference type="Proteomes" id="UP000757103">
    <property type="component" value="Unassembled WGS sequence"/>
</dbReference>
<feature type="binding site" evidence="8">
    <location>
        <position position="61"/>
    </location>
    <ligand>
        <name>beta-alanine</name>
        <dbReference type="ChEBI" id="CHEBI:57966"/>
    </ligand>
</feature>
<dbReference type="Gene3D" id="3.30.1300.10">
    <property type="entry name" value="Pantoate-beta-alanine ligase, C-terminal domain"/>
    <property type="match status" value="1"/>
</dbReference>
<reference evidence="9" key="1">
    <citation type="journal article" date="2021" name="PeerJ">
        <title>Extensive microbial diversity within the chicken gut microbiome revealed by metagenomics and culture.</title>
        <authorList>
            <person name="Gilroy R."/>
            <person name="Ravi A."/>
            <person name="Getino M."/>
            <person name="Pursley I."/>
            <person name="Horton D.L."/>
            <person name="Alikhan N.F."/>
            <person name="Baker D."/>
            <person name="Gharbi K."/>
            <person name="Hall N."/>
            <person name="Watson M."/>
            <person name="Adriaenssens E.M."/>
            <person name="Foster-Nyarko E."/>
            <person name="Jarju S."/>
            <person name="Secka A."/>
            <person name="Antonio M."/>
            <person name="Oren A."/>
            <person name="Chaudhuri R.R."/>
            <person name="La Ragione R."/>
            <person name="Hildebrand F."/>
            <person name="Pallen M.J."/>
        </authorList>
    </citation>
    <scope>NUCLEOTIDE SEQUENCE</scope>
    <source>
        <strain evidence="9">CHK121-7720</strain>
    </source>
</reference>
<evidence type="ECO:0000256" key="2">
    <source>
        <dbReference type="ARBA" id="ARBA00009256"/>
    </source>
</evidence>
<dbReference type="EC" id="6.3.2.1" evidence="8"/>
<dbReference type="Pfam" id="PF02569">
    <property type="entry name" value="Pantoate_ligase"/>
    <property type="match status" value="1"/>
</dbReference>
<sequence>MKVFTTIAELRQQLDSDRNAGKTIGLVPTMGALHNGHLQLVKTSVANNDVTVVSIFVNPTQFNDKNDLRLYPRTLDKDCALLETVNCTYAFAPSVEEMYPTEDTRVFNLGPVAEVMEGKYRPGHFNGVAQIVSKLFDIVRPDNAYFGEKDFQQIAVIRAMAAQLGYTFNIVAVPIVREPDGLALSSRNTRLTESQRRNAPKIAETLFKSRTFAASHSVKETIDEVVNTLNAIPEMRVEYYEIVDGNTLQPVTDWNDSDYIVGCITVYDGEVRLIDNIAYRRPEK</sequence>
<comment type="subunit">
    <text evidence="8">Homodimer.</text>
</comment>
<dbReference type="GO" id="GO:0004592">
    <property type="term" value="F:pantoate-beta-alanine ligase activity"/>
    <property type="evidence" value="ECO:0007669"/>
    <property type="project" value="UniProtKB-UniRule"/>
</dbReference>
<comment type="similarity">
    <text evidence="2 8">Belongs to the pantothenate synthetase family.</text>
</comment>
<dbReference type="RefSeq" id="WP_273305545.1">
    <property type="nucleotide sequence ID" value="NZ_DYUD01000011.1"/>
</dbReference>
<accession>A0A921MPP2</accession>
<proteinExistence type="inferred from homology"/>
<feature type="binding site" evidence="8">
    <location>
        <position position="176"/>
    </location>
    <ligand>
        <name>ATP</name>
        <dbReference type="ChEBI" id="CHEBI:30616"/>
    </ligand>
</feature>
<dbReference type="InterPro" id="IPR014729">
    <property type="entry name" value="Rossmann-like_a/b/a_fold"/>
</dbReference>
<evidence type="ECO:0000256" key="4">
    <source>
        <dbReference type="ARBA" id="ARBA00022655"/>
    </source>
</evidence>
<dbReference type="NCBIfam" id="TIGR00018">
    <property type="entry name" value="panC"/>
    <property type="match status" value="1"/>
</dbReference>
<gene>
    <name evidence="8 9" type="primary">panC</name>
    <name evidence="9" type="ORF">K8U91_03365</name>
</gene>
<feature type="binding site" evidence="8">
    <location>
        <begin position="184"/>
        <end position="187"/>
    </location>
    <ligand>
        <name>ATP</name>
        <dbReference type="ChEBI" id="CHEBI:30616"/>
    </ligand>
</feature>
<evidence type="ECO:0000313" key="9">
    <source>
        <dbReference type="EMBL" id="HJG88503.1"/>
    </source>
</evidence>
<protein>
    <recommendedName>
        <fullName evidence="8">Pantothenate synthetase</fullName>
        <shortName evidence="8">PS</shortName>
        <ecNumber evidence="8">6.3.2.1</ecNumber>
    </recommendedName>
    <alternativeName>
        <fullName evidence="8">Pantoate--beta-alanine ligase</fullName>
    </alternativeName>
    <alternativeName>
        <fullName evidence="8">Pantoate-activating enzyme</fullName>
    </alternativeName>
</protein>
<comment type="catalytic activity">
    <reaction evidence="7 8">
        <text>(R)-pantoate + beta-alanine + ATP = (R)-pantothenate + AMP + diphosphate + H(+)</text>
        <dbReference type="Rhea" id="RHEA:10912"/>
        <dbReference type="ChEBI" id="CHEBI:15378"/>
        <dbReference type="ChEBI" id="CHEBI:15980"/>
        <dbReference type="ChEBI" id="CHEBI:29032"/>
        <dbReference type="ChEBI" id="CHEBI:30616"/>
        <dbReference type="ChEBI" id="CHEBI:33019"/>
        <dbReference type="ChEBI" id="CHEBI:57966"/>
        <dbReference type="ChEBI" id="CHEBI:456215"/>
        <dbReference type="EC" id="6.3.2.1"/>
    </reaction>
</comment>